<dbReference type="RefSeq" id="WP_138211051.1">
    <property type="nucleotide sequence ID" value="NZ_CBCRUQ010000006.1"/>
</dbReference>
<feature type="transmembrane region" description="Helical" evidence="1">
    <location>
        <begin position="170"/>
        <end position="197"/>
    </location>
</feature>
<feature type="transmembrane region" description="Helical" evidence="1">
    <location>
        <begin position="56"/>
        <end position="75"/>
    </location>
</feature>
<feature type="transmembrane region" description="Helical" evidence="1">
    <location>
        <begin position="105"/>
        <end position="129"/>
    </location>
</feature>
<evidence type="ECO:0000313" key="3">
    <source>
        <dbReference type="Proteomes" id="UP000308489"/>
    </source>
</evidence>
<organism evidence="2 3">
    <name type="scientific">Hathewaya histolytica</name>
    <name type="common">Clostridium histolyticum</name>
    <dbReference type="NCBI Taxonomy" id="1498"/>
    <lineage>
        <taxon>Bacteria</taxon>
        <taxon>Bacillati</taxon>
        <taxon>Bacillota</taxon>
        <taxon>Clostridia</taxon>
        <taxon>Eubacteriales</taxon>
        <taxon>Clostridiaceae</taxon>
        <taxon>Hathewaya</taxon>
    </lineage>
</organism>
<dbReference type="EMBL" id="LR590481">
    <property type="protein sequence ID" value="VTQ95615.1"/>
    <property type="molecule type" value="Genomic_DNA"/>
</dbReference>
<dbReference type="AlphaFoldDB" id="A0A4U9RTH1"/>
<keyword evidence="1" id="KW-1133">Transmembrane helix</keyword>
<accession>A0A4U9RTH1</accession>
<feature type="transmembrane region" description="Helical" evidence="1">
    <location>
        <begin position="248"/>
        <end position="266"/>
    </location>
</feature>
<keyword evidence="3" id="KW-1185">Reference proteome</keyword>
<gene>
    <name evidence="2" type="ORF">NCTC503_02553</name>
</gene>
<dbReference type="KEGG" id="hhw:NCTC503_02553"/>
<sequence length="277" mass="32223">MIIYSINTYFKTTWKRWIYVSIVLFLAFLVLKYIGPEEFLKPGEKIGLWDYLFSSLSYPFLNLLVIPTCYCYLVSDIVSKDYAEGYINFILTRSPNRLKYFLSKVIIIFLTSNLFYLLCIFILIFISFIYQMPIQNDNYYYVVRAVMESGGSMVGLFMTQYVLLTLELEFLGIFTVVIALFFNKSIYSFIGLFILIIQGHNAIFNNSNNRLLSPLAQGCLSLHVPYYAYGIGREVNSIIAKFTVNYSIMFLNMLILICCIIGYLKIRTTNIHTKRVI</sequence>
<name>A0A4U9RTH1_HATHI</name>
<evidence type="ECO:0000313" key="2">
    <source>
        <dbReference type="EMBL" id="VTQ95615.1"/>
    </source>
</evidence>
<dbReference type="OrthoDB" id="1911529at2"/>
<keyword evidence="1" id="KW-0472">Membrane</keyword>
<keyword evidence="1" id="KW-0812">Transmembrane</keyword>
<reference evidence="2 3" key="1">
    <citation type="submission" date="2019-05" db="EMBL/GenBank/DDBJ databases">
        <authorList>
            <consortium name="Pathogen Informatics"/>
        </authorList>
    </citation>
    <scope>NUCLEOTIDE SEQUENCE [LARGE SCALE GENOMIC DNA]</scope>
    <source>
        <strain evidence="2 3">NCTC503</strain>
    </source>
</reference>
<dbReference type="Proteomes" id="UP000308489">
    <property type="component" value="Chromosome 1"/>
</dbReference>
<protein>
    <submittedName>
        <fullName evidence="2">ABC-type transport system involved in multi-copper enzyme maturation, permease component</fullName>
    </submittedName>
</protein>
<proteinExistence type="predicted"/>
<evidence type="ECO:0000256" key="1">
    <source>
        <dbReference type="SAM" id="Phobius"/>
    </source>
</evidence>
<feature type="transmembrane region" description="Helical" evidence="1">
    <location>
        <begin position="17"/>
        <end position="35"/>
    </location>
</feature>